<dbReference type="EMBL" id="LK056656">
    <property type="protein sequence ID" value="CDU22512.1"/>
    <property type="molecule type" value="Genomic_DNA"/>
</dbReference>
<reference evidence="1" key="1">
    <citation type="submission" date="2014-06" db="EMBL/GenBank/DDBJ databases">
        <authorList>
            <person name="Ju J."/>
            <person name="Zhang J."/>
        </authorList>
    </citation>
    <scope>NUCLEOTIDE SEQUENCE</scope>
    <source>
        <strain evidence="1">SscI8</strain>
    </source>
</reference>
<gene>
    <name evidence="1" type="ORF">SPSC_01142</name>
</gene>
<name>A0A127Z986_9BASI</name>
<organism evidence="1">
    <name type="scientific">Sporisorium scitamineum</name>
    <dbReference type="NCBI Taxonomy" id="49012"/>
    <lineage>
        <taxon>Eukaryota</taxon>
        <taxon>Fungi</taxon>
        <taxon>Dikarya</taxon>
        <taxon>Basidiomycota</taxon>
        <taxon>Ustilaginomycotina</taxon>
        <taxon>Ustilaginomycetes</taxon>
        <taxon>Ustilaginales</taxon>
        <taxon>Ustilaginaceae</taxon>
        <taxon>Sporisorium</taxon>
    </lineage>
</organism>
<evidence type="ECO:0000313" key="1">
    <source>
        <dbReference type="EMBL" id="CDU22512.1"/>
    </source>
</evidence>
<protein>
    <submittedName>
        <fullName evidence="1">Uncharacterized protein</fullName>
    </submittedName>
</protein>
<proteinExistence type="predicted"/>
<dbReference type="AlphaFoldDB" id="A0A127Z986"/>
<accession>A0A127Z986</accession>
<sequence length="165" mass="18710">MAAEKRYQAQGLHDNLVRTVSWSWWISMFGRSHVEHVAYTAAGRNCTGCWMPWPGRVQSWGCPVHCVGCGVDFLQPKSPFVRFNSRLQPGMQLLLKLTKGFRRHSVVQESTLVGHARHHRYSDAYVPRLTLLALEKGTVISFRQADSKDCHGYSGSPRSLLLSDR</sequence>